<dbReference type="GO" id="GO:0008654">
    <property type="term" value="P:phospholipid biosynthetic process"/>
    <property type="evidence" value="ECO:0007669"/>
    <property type="project" value="UniProtKB-KW"/>
</dbReference>
<feature type="transmembrane region" description="Helical" evidence="16">
    <location>
        <begin position="96"/>
        <end position="114"/>
    </location>
</feature>
<dbReference type="GO" id="GO:0003882">
    <property type="term" value="F:CDP-diacylglycerol-serine O-phosphatidyltransferase activity"/>
    <property type="evidence" value="ECO:0007669"/>
    <property type="project" value="UniProtKB-EC"/>
</dbReference>
<gene>
    <name evidence="17" type="primary">pgsA_2</name>
    <name evidence="17" type="ORF">CLOTH_10010</name>
</gene>
<sequence length="179" mass="19880">MKIRENIPNMLTLTNMALGINAILISINGDSINSLMIASLLIILAAIFDRYDGKLARFLNVESELGKQLDSLSDLISFGVAPIIVTWKLNLFNIGLIGYMVAIVFVLCGAFRLARYNILDIKDKCIGLPITIAGVILALNSLFQCAVFEMCNEMYLLFTVILSLLLSILMVMKFEIRKV</sequence>
<dbReference type="InterPro" id="IPR043130">
    <property type="entry name" value="CDP-OH_PTrfase_TM_dom"/>
</dbReference>
<dbReference type="EMBL" id="MZGW01000003">
    <property type="protein sequence ID" value="OPJ55823.1"/>
    <property type="molecule type" value="Genomic_DNA"/>
</dbReference>
<dbReference type="STRING" id="29349.CLOTH_10010"/>
<dbReference type="InterPro" id="IPR000462">
    <property type="entry name" value="CDP-OH_P_trans"/>
</dbReference>
<evidence type="ECO:0000256" key="6">
    <source>
        <dbReference type="ARBA" id="ARBA00022516"/>
    </source>
</evidence>
<dbReference type="PANTHER" id="PTHR14269:SF61">
    <property type="entry name" value="CDP-DIACYLGLYCEROL--SERINE O-PHOSPHATIDYLTRANSFERASE"/>
    <property type="match status" value="1"/>
</dbReference>
<evidence type="ECO:0000256" key="12">
    <source>
        <dbReference type="ARBA" id="ARBA00023209"/>
    </source>
</evidence>
<evidence type="ECO:0000256" key="15">
    <source>
        <dbReference type="RuleBase" id="RU003750"/>
    </source>
</evidence>
<evidence type="ECO:0000256" key="11">
    <source>
        <dbReference type="ARBA" id="ARBA00023136"/>
    </source>
</evidence>
<keyword evidence="18" id="KW-1185">Reference proteome</keyword>
<keyword evidence="8 16" id="KW-0812">Transmembrane</keyword>
<dbReference type="AlphaFoldDB" id="A0A1V4I796"/>
<evidence type="ECO:0000256" key="2">
    <source>
        <dbReference type="ARBA" id="ARBA00004127"/>
    </source>
</evidence>
<organism evidence="17 18">
    <name type="scientific">Alkalithermobacter paradoxus</name>
    <dbReference type="NCBI Taxonomy" id="29349"/>
    <lineage>
        <taxon>Bacteria</taxon>
        <taxon>Bacillati</taxon>
        <taxon>Bacillota</taxon>
        <taxon>Clostridia</taxon>
        <taxon>Peptostreptococcales</taxon>
        <taxon>Tepidibacteraceae</taxon>
        <taxon>Alkalithermobacter</taxon>
    </lineage>
</organism>
<dbReference type="Gene3D" id="1.20.120.1760">
    <property type="match status" value="1"/>
</dbReference>
<protein>
    <recommendedName>
        <fullName evidence="5">CDP-diacylglycerol--serine O-phosphatidyltransferase</fullName>
        <ecNumber evidence="4">2.7.8.8</ecNumber>
    </recommendedName>
    <alternativeName>
        <fullName evidence="14">Phosphatidylserine synthase</fullName>
    </alternativeName>
</protein>
<evidence type="ECO:0000256" key="14">
    <source>
        <dbReference type="ARBA" id="ARBA00032361"/>
    </source>
</evidence>
<evidence type="ECO:0000313" key="17">
    <source>
        <dbReference type="EMBL" id="OPJ55823.1"/>
    </source>
</evidence>
<evidence type="ECO:0000256" key="16">
    <source>
        <dbReference type="SAM" id="Phobius"/>
    </source>
</evidence>
<feature type="transmembrane region" description="Helical" evidence="16">
    <location>
        <begin position="7"/>
        <end position="27"/>
    </location>
</feature>
<keyword evidence="12" id="KW-0594">Phospholipid biosynthesis</keyword>
<dbReference type="NCBIfam" id="TIGR00473">
    <property type="entry name" value="pssA"/>
    <property type="match status" value="1"/>
</dbReference>
<feature type="transmembrane region" description="Helical" evidence="16">
    <location>
        <begin position="155"/>
        <end position="174"/>
    </location>
</feature>
<keyword evidence="7 15" id="KW-0808">Transferase</keyword>
<dbReference type="RefSeq" id="WP_079411796.1">
    <property type="nucleotide sequence ID" value="NZ_MZGW01000003.1"/>
</dbReference>
<evidence type="ECO:0000256" key="1">
    <source>
        <dbReference type="ARBA" id="ARBA00000287"/>
    </source>
</evidence>
<evidence type="ECO:0000256" key="3">
    <source>
        <dbReference type="ARBA" id="ARBA00010441"/>
    </source>
</evidence>
<reference evidence="17 18" key="1">
    <citation type="submission" date="2017-03" db="EMBL/GenBank/DDBJ databases">
        <title>Genome sequence of Clostridium thermoalcaliphilum DSM 7309.</title>
        <authorList>
            <person name="Poehlein A."/>
            <person name="Daniel R."/>
        </authorList>
    </citation>
    <scope>NUCLEOTIDE SEQUENCE [LARGE SCALE GENOMIC DNA]</scope>
    <source>
        <strain evidence="17 18">DSM 7309</strain>
    </source>
</reference>
<evidence type="ECO:0000256" key="10">
    <source>
        <dbReference type="ARBA" id="ARBA00023098"/>
    </source>
</evidence>
<name>A0A1V4I796_9FIRM</name>
<dbReference type="EC" id="2.7.8.8" evidence="4"/>
<comment type="caution">
    <text evidence="17">The sequence shown here is derived from an EMBL/GenBank/DDBJ whole genome shotgun (WGS) entry which is preliminary data.</text>
</comment>
<comment type="similarity">
    <text evidence="3 15">Belongs to the CDP-alcohol phosphatidyltransferase class-I family.</text>
</comment>
<keyword evidence="10" id="KW-0443">Lipid metabolism</keyword>
<dbReference type="GO" id="GO:0016020">
    <property type="term" value="C:membrane"/>
    <property type="evidence" value="ECO:0007669"/>
    <property type="project" value="InterPro"/>
</dbReference>
<evidence type="ECO:0000256" key="7">
    <source>
        <dbReference type="ARBA" id="ARBA00022679"/>
    </source>
</evidence>
<evidence type="ECO:0000256" key="13">
    <source>
        <dbReference type="ARBA" id="ARBA00023264"/>
    </source>
</evidence>
<dbReference type="Proteomes" id="UP000190140">
    <property type="component" value="Unassembled WGS sequence"/>
</dbReference>
<feature type="transmembrane region" description="Helical" evidence="16">
    <location>
        <begin position="126"/>
        <end position="143"/>
    </location>
</feature>
<keyword evidence="9 16" id="KW-1133">Transmembrane helix</keyword>
<comment type="catalytic activity">
    <reaction evidence="1">
        <text>a CDP-1,2-diacyl-sn-glycerol + L-serine = a 1,2-diacyl-sn-glycero-3-phospho-L-serine + CMP + H(+)</text>
        <dbReference type="Rhea" id="RHEA:16913"/>
        <dbReference type="ChEBI" id="CHEBI:15378"/>
        <dbReference type="ChEBI" id="CHEBI:33384"/>
        <dbReference type="ChEBI" id="CHEBI:57262"/>
        <dbReference type="ChEBI" id="CHEBI:58332"/>
        <dbReference type="ChEBI" id="CHEBI:60377"/>
        <dbReference type="EC" id="2.7.8.8"/>
    </reaction>
</comment>
<dbReference type="InterPro" id="IPR048254">
    <property type="entry name" value="CDP_ALCOHOL_P_TRANSF_CS"/>
</dbReference>
<dbReference type="PANTHER" id="PTHR14269">
    <property type="entry name" value="CDP-DIACYLGLYCEROL--GLYCEROL-3-PHOSPHATE 3-PHOSPHATIDYLTRANSFERASE-RELATED"/>
    <property type="match status" value="1"/>
</dbReference>
<dbReference type="OrthoDB" id="9777147at2"/>
<evidence type="ECO:0000256" key="4">
    <source>
        <dbReference type="ARBA" id="ARBA00013174"/>
    </source>
</evidence>
<evidence type="ECO:0000256" key="8">
    <source>
        <dbReference type="ARBA" id="ARBA00022692"/>
    </source>
</evidence>
<keyword evidence="6" id="KW-0444">Lipid biosynthesis</keyword>
<feature type="transmembrane region" description="Helical" evidence="16">
    <location>
        <begin position="33"/>
        <end position="51"/>
    </location>
</feature>
<keyword evidence="11 16" id="KW-0472">Membrane</keyword>
<dbReference type="InterPro" id="IPR050324">
    <property type="entry name" value="CDP-alcohol_PTase-I"/>
</dbReference>
<dbReference type="GO" id="GO:0012505">
    <property type="term" value="C:endomembrane system"/>
    <property type="evidence" value="ECO:0007669"/>
    <property type="project" value="UniProtKB-SubCell"/>
</dbReference>
<accession>A0A1V4I796</accession>
<proteinExistence type="inferred from homology"/>
<keyword evidence="13" id="KW-1208">Phospholipid metabolism</keyword>
<dbReference type="InterPro" id="IPR004533">
    <property type="entry name" value="CDP-diaglyc--ser_O-PTrfase"/>
</dbReference>
<comment type="subcellular location">
    <subcellularLocation>
        <location evidence="2">Endomembrane system</location>
        <topology evidence="2">Multi-pass membrane protein</topology>
    </subcellularLocation>
</comment>
<dbReference type="PROSITE" id="PS00379">
    <property type="entry name" value="CDP_ALCOHOL_P_TRANSF"/>
    <property type="match status" value="1"/>
</dbReference>
<evidence type="ECO:0000313" key="18">
    <source>
        <dbReference type="Proteomes" id="UP000190140"/>
    </source>
</evidence>
<evidence type="ECO:0000256" key="5">
    <source>
        <dbReference type="ARBA" id="ARBA00017171"/>
    </source>
</evidence>
<evidence type="ECO:0000256" key="9">
    <source>
        <dbReference type="ARBA" id="ARBA00022989"/>
    </source>
</evidence>
<dbReference type="Pfam" id="PF01066">
    <property type="entry name" value="CDP-OH_P_transf"/>
    <property type="match status" value="1"/>
</dbReference>